<dbReference type="OrthoDB" id="6458179at2"/>
<dbReference type="RefSeq" id="WP_055104089.1">
    <property type="nucleotide sequence ID" value="NZ_LLWH01000198.1"/>
</dbReference>
<gene>
    <name evidence="1" type="ORF">AQS70_03590</name>
</gene>
<dbReference type="EMBL" id="LLWH01000198">
    <property type="protein sequence ID" value="KQB52412.1"/>
    <property type="molecule type" value="Genomic_DNA"/>
</dbReference>
<proteinExistence type="predicted"/>
<keyword evidence="2" id="KW-1185">Reference proteome</keyword>
<comment type="caution">
    <text evidence="1">The sequence shown here is derived from an EMBL/GenBank/DDBJ whole genome shotgun (WGS) entry which is preliminary data.</text>
</comment>
<dbReference type="STRING" id="1563157.AQS70_03590"/>
<reference evidence="1 2" key="1">
    <citation type="submission" date="2015-10" db="EMBL/GenBank/DDBJ databases">
        <title>Pseudomonas helleri sp. nov. and Pseudomonas weihenstephanensis sp. nov., isolated from raw cows milk.</title>
        <authorList>
            <person name="Von Neubeck M."/>
            <person name="Huptas C."/>
            <person name="Wenning M."/>
            <person name="Scherer S."/>
        </authorList>
    </citation>
    <scope>NUCLEOTIDE SEQUENCE [LARGE SCALE GENOMIC DNA]</scope>
    <source>
        <strain evidence="1 2">BSTT44</strain>
    </source>
</reference>
<sequence length="784" mass="86130">MKSLANAKSKILEKMKEGSVTAEWDAVVSYNREMANHVLIQDYVDQFSNSGWYAPINYTAHLRGTQDRLDFVDVVLSEPLISFVSQEVYIKPTLRVTWFAKSGTIISSHGDDVRYENVLNPLMGPTLVAILPVSSGDVEESKVYLDISGSSDFVFNFSAVGDENEQVGSQLQAYLIQKLSDEHQRIVISEIVNTEGSIWKPESFKIDVLVPPALRETRMLDDAVNDGAVVVSIALEGSSPGGVPVEPLYMIPSEEGFTSAIVIRNKALMDKIIQKGFAKMGNEISGASTLEPIALGNKEFYQLKAIDGAIKGPKEIKFPVDDLTFNISSMYLAMESPGFNGRSRFTCSIIDDSLMIEWNGYKEFSIQYGQATYWGELNWKKELKGKFLIEGDTEVSLSVGDDSTGSVLLVPVGFIENQLPYTVLDYWNDISELYIENGIEVEIDDALQRFAAHVPDFNTFALNNILFKNHDVVSLKEAYTPGDLVVFGNIRPQLTAIQIDDPLPKVIKGQTYQFTITPTASAPQIKWAVEPLADSKGLLVANFGSIDERTGLYTAPAELGEDGFLQVKVTAIHEQSEAKCFALLTVSNQSILVSPEMFKVSFNAEFPVRAMAHDKSPLKPVLPTDTDGKIVASETEMNVWIYSPGPRPAPSVGYKLETIEFKSESNGSTNTVVALCLASGLILMKYDVGDKPGTYEFYGESATGNRKKGKWTLLEGPGVIDYETGIYTADPEVSEPLIIVHGLFNDGEDIGVDVFKLDPTGKSLATLIRHGKHPGNIGTPGDEY</sequence>
<evidence type="ECO:0000313" key="1">
    <source>
        <dbReference type="EMBL" id="KQB52412.1"/>
    </source>
</evidence>
<accession>A0A0N8VS59</accession>
<organism evidence="1 2">
    <name type="scientific">Pseudomonas endophytica</name>
    <dbReference type="NCBI Taxonomy" id="1563157"/>
    <lineage>
        <taxon>Bacteria</taxon>
        <taxon>Pseudomonadati</taxon>
        <taxon>Pseudomonadota</taxon>
        <taxon>Gammaproteobacteria</taxon>
        <taxon>Pseudomonadales</taxon>
        <taxon>Pseudomonadaceae</taxon>
        <taxon>Pseudomonas</taxon>
    </lineage>
</organism>
<name>A0A0N8VS59_9PSED</name>
<dbReference type="AlphaFoldDB" id="A0A0N8VS59"/>
<protein>
    <submittedName>
        <fullName evidence="1">Uncharacterized protein</fullName>
    </submittedName>
</protein>
<dbReference type="Proteomes" id="UP000050342">
    <property type="component" value="Unassembled WGS sequence"/>
</dbReference>
<evidence type="ECO:0000313" key="2">
    <source>
        <dbReference type="Proteomes" id="UP000050342"/>
    </source>
</evidence>